<dbReference type="OrthoDB" id="74813at2759"/>
<accession>A0A6J0B4T0</accession>
<dbReference type="InterPro" id="IPR024822">
    <property type="entry name" value="Coilin"/>
</dbReference>
<dbReference type="RefSeq" id="XP_015509162.1">
    <property type="nucleotide sequence ID" value="XM_015653676.2"/>
</dbReference>
<dbReference type="GO" id="GO:0000387">
    <property type="term" value="P:spliceosomal snRNP assembly"/>
    <property type="evidence" value="ECO:0007669"/>
    <property type="project" value="TreeGrafter"/>
</dbReference>
<feature type="compositionally biased region" description="Basic and acidic residues" evidence="1">
    <location>
        <begin position="113"/>
        <end position="123"/>
    </location>
</feature>
<evidence type="ECO:0000259" key="2">
    <source>
        <dbReference type="Pfam" id="PF15862"/>
    </source>
</evidence>
<dbReference type="GO" id="GO:0030620">
    <property type="term" value="F:U2 snRNA binding"/>
    <property type="evidence" value="ECO:0007669"/>
    <property type="project" value="TreeGrafter"/>
</dbReference>
<evidence type="ECO:0000313" key="3">
    <source>
        <dbReference type="Proteomes" id="UP000829291"/>
    </source>
</evidence>
<dbReference type="GeneID" id="107216480"/>
<sequence>MCNFRVKVDLSAFYDDVRRFSWVYVDKGTVTCICHLQNHIAKVFDIQQPLHLLLHTGEYLPPNEDARILKENETIVAVPGTGLQNDQDSGKAESDVQVDTSSIISSSKKHKQPTAEEKNEKGSIADGNDFHNSTETTNGNTLFLSVVNDSQIESASESKMEVGTLDENLVQGSPPFKNKRKRTRQRKSKTKEQPEEPVAAELVESEYKKPKIINSVTIPNGKHIRFGDVEQQEFDSYDSSASCDSRKPSTRETTPRSKSVPNSSLSNLLALRQSSTPITFAAQKKLEKKQQPRHDSYEVKELSTEDCQTPTRFTEVKVDPEKHVLMESKARVNDIIGFKMLKMGQDYTPQVSKYVTAQVSQILPDNSTYVFEIIDGKREIQAPQGKFDIETDETENKDSNAFVLNWSQLIEPRLMYRGSSE</sequence>
<evidence type="ECO:0000313" key="4">
    <source>
        <dbReference type="RefSeq" id="XP_015509162.1"/>
    </source>
</evidence>
<dbReference type="Pfam" id="PF15862">
    <property type="entry name" value="Coilin_N"/>
    <property type="match status" value="1"/>
</dbReference>
<gene>
    <name evidence="4" type="primary">LOC107216480</name>
</gene>
<dbReference type="GO" id="GO:0030619">
    <property type="term" value="F:U1 snRNA binding"/>
    <property type="evidence" value="ECO:0007669"/>
    <property type="project" value="TreeGrafter"/>
</dbReference>
<proteinExistence type="predicted"/>
<feature type="compositionally biased region" description="Polar residues" evidence="1">
    <location>
        <begin position="256"/>
        <end position="267"/>
    </location>
</feature>
<name>A0A6J0B4T0_NEOLC</name>
<reference evidence="4" key="1">
    <citation type="submission" date="2025-08" db="UniProtKB">
        <authorList>
            <consortium name="RefSeq"/>
        </authorList>
    </citation>
    <scope>IDENTIFICATION</scope>
    <source>
        <tissue evidence="4">Thorax and Abdomen</tissue>
    </source>
</reference>
<keyword evidence="3" id="KW-1185">Reference proteome</keyword>
<evidence type="ECO:0000256" key="1">
    <source>
        <dbReference type="SAM" id="MobiDB-lite"/>
    </source>
</evidence>
<dbReference type="AlphaFoldDB" id="A0A6J0B4T0"/>
<dbReference type="GO" id="GO:0015030">
    <property type="term" value="C:Cajal body"/>
    <property type="evidence" value="ECO:0007669"/>
    <property type="project" value="TreeGrafter"/>
</dbReference>
<dbReference type="KEGG" id="nlo:107216480"/>
<feature type="domain" description="Coilin N-terminal" evidence="2">
    <location>
        <begin position="8"/>
        <end position="121"/>
    </location>
</feature>
<organism evidence="4">
    <name type="scientific">Neodiprion lecontei</name>
    <name type="common">Redheaded pine sawfly</name>
    <dbReference type="NCBI Taxonomy" id="441921"/>
    <lineage>
        <taxon>Eukaryota</taxon>
        <taxon>Metazoa</taxon>
        <taxon>Ecdysozoa</taxon>
        <taxon>Arthropoda</taxon>
        <taxon>Hexapoda</taxon>
        <taxon>Insecta</taxon>
        <taxon>Pterygota</taxon>
        <taxon>Neoptera</taxon>
        <taxon>Endopterygota</taxon>
        <taxon>Hymenoptera</taxon>
        <taxon>Tenthredinoidea</taxon>
        <taxon>Diprionidae</taxon>
        <taxon>Diprioninae</taxon>
        <taxon>Neodiprion</taxon>
    </lineage>
</organism>
<feature type="compositionally biased region" description="Basic and acidic residues" evidence="1">
    <location>
        <begin position="244"/>
        <end position="255"/>
    </location>
</feature>
<dbReference type="PANTHER" id="PTHR15197:SF0">
    <property type="entry name" value="COILIN"/>
    <property type="match status" value="1"/>
</dbReference>
<feature type="region of interest" description="Disordered" evidence="1">
    <location>
        <begin position="79"/>
        <end position="138"/>
    </location>
</feature>
<dbReference type="PANTHER" id="PTHR15197">
    <property type="entry name" value="COILIN P80"/>
    <property type="match status" value="1"/>
</dbReference>
<feature type="region of interest" description="Disordered" evidence="1">
    <location>
        <begin position="155"/>
        <end position="198"/>
    </location>
</feature>
<feature type="region of interest" description="Disordered" evidence="1">
    <location>
        <begin position="284"/>
        <end position="303"/>
    </location>
</feature>
<dbReference type="InParanoid" id="A0A6J0B4T0"/>
<dbReference type="InterPro" id="IPR031722">
    <property type="entry name" value="Coilin_N"/>
</dbReference>
<dbReference type="Proteomes" id="UP000829291">
    <property type="component" value="Chromosome 2"/>
</dbReference>
<feature type="region of interest" description="Disordered" evidence="1">
    <location>
        <begin position="237"/>
        <end position="267"/>
    </location>
</feature>
<feature type="compositionally biased region" description="Basic residues" evidence="1">
    <location>
        <begin position="177"/>
        <end position="189"/>
    </location>
</feature>
<protein>
    <submittedName>
        <fullName evidence="4">Uncharacterized protein LOC107216480</fullName>
    </submittedName>
</protein>